<evidence type="ECO:0000313" key="5">
    <source>
        <dbReference type="Proteomes" id="UP000196082"/>
    </source>
</evidence>
<comment type="caution">
    <text evidence="4">The sequence shown here is derived from an EMBL/GenBank/DDBJ whole genome shotgun (WGS) entry which is preliminary data.</text>
</comment>
<dbReference type="SUPFAM" id="SSF48179">
    <property type="entry name" value="6-phosphogluconate dehydrogenase C-terminal domain-like"/>
    <property type="match status" value="1"/>
</dbReference>
<dbReference type="AlphaFoldDB" id="A0A1Y3KFA6"/>
<dbReference type="PANTHER" id="PTHR38015">
    <property type="entry name" value="BLR6086 PROTEIN"/>
    <property type="match status" value="1"/>
</dbReference>
<evidence type="ECO:0000259" key="3">
    <source>
        <dbReference type="Pfam" id="PF03807"/>
    </source>
</evidence>
<dbReference type="InterPro" id="IPR051729">
    <property type="entry name" value="Opine/Lysopine_DH"/>
</dbReference>
<dbReference type="InterPro" id="IPR013328">
    <property type="entry name" value="6PGD_dom2"/>
</dbReference>
<dbReference type="PANTHER" id="PTHR38015:SF1">
    <property type="entry name" value="OPINE DEHYDROGENASE DOMAIN-CONTAINING PROTEIN"/>
    <property type="match status" value="1"/>
</dbReference>
<dbReference type="InterPro" id="IPR008927">
    <property type="entry name" value="6-PGluconate_DH-like_C_sf"/>
</dbReference>
<dbReference type="InterPro" id="IPR028939">
    <property type="entry name" value="P5C_Rdtase_cat_N"/>
</dbReference>
<feature type="domain" description="Opine dehydrogenase" evidence="2">
    <location>
        <begin position="185"/>
        <end position="324"/>
    </location>
</feature>
<dbReference type="Gene3D" id="1.10.1040.10">
    <property type="entry name" value="N-(1-d-carboxylethyl)-l-norvaline Dehydrogenase, domain 2"/>
    <property type="match status" value="1"/>
</dbReference>
<dbReference type="Pfam" id="PF03807">
    <property type="entry name" value="F420_oxidored"/>
    <property type="match status" value="1"/>
</dbReference>
<dbReference type="UniPathway" id="UPA00028">
    <property type="reaction ID" value="UER00004"/>
</dbReference>
<feature type="domain" description="Pyrroline-5-carboxylate reductase catalytic N-terminal" evidence="3">
    <location>
        <begin position="7"/>
        <end position="104"/>
    </location>
</feature>
<evidence type="ECO:0000313" key="4">
    <source>
        <dbReference type="EMBL" id="OUM23694.1"/>
    </source>
</evidence>
<accession>A0A1Y3KFA6</accession>
<dbReference type="EMBL" id="NFSB01000090">
    <property type="protein sequence ID" value="OUM23694.1"/>
    <property type="molecule type" value="Genomic_DNA"/>
</dbReference>
<organism evidence="4 5">
    <name type="scientific">Pseudomonas putida</name>
    <name type="common">Arthrobacter siderocapsulatus</name>
    <dbReference type="NCBI Taxonomy" id="303"/>
    <lineage>
        <taxon>Bacteria</taxon>
        <taxon>Pseudomonadati</taxon>
        <taxon>Pseudomonadota</taxon>
        <taxon>Gammaproteobacteria</taxon>
        <taxon>Pseudomonadales</taxon>
        <taxon>Pseudomonadaceae</taxon>
        <taxon>Pseudomonas</taxon>
    </lineage>
</organism>
<dbReference type="GO" id="GO:0015940">
    <property type="term" value="P:pantothenate biosynthetic process"/>
    <property type="evidence" value="ECO:0007669"/>
    <property type="project" value="UniProtKB-UniPathway"/>
</dbReference>
<sequence>MEMQSYKVGIIGAGGIGLAYAAWTANRGNGVTIWNGRSSDQPSLGHLKLHATGVFEGSVDVDRVNNPEDTVSAADVVIICLPVNAHRQAIDAALPSLRNGQTVIVSSMGSLSALYLRERARDMGVDLVVASFGTTALTARRVSEDKVNIMVRRPSLGVSCLPASKIEDAQRVCSDLFGSDFVVDENPLMSTLNNTNAVFHAPLAILNWTRIERKESWPQYHYMTSYVCKVIAQLDAERLNLASTFGWQLKTLGQKLKQSFGIQAEDLKEIAEELHQKRGGPPGPIEVNTRYISEDVPYGLEFTLALGRIANVPMPVTQSIVAMSALLLPDGFSNENDLVEGLKLESESLEGLLARVAAA</sequence>
<dbReference type="Proteomes" id="UP000196082">
    <property type="component" value="Unassembled WGS sequence"/>
</dbReference>
<dbReference type="InterPro" id="IPR036291">
    <property type="entry name" value="NAD(P)-bd_dom_sf"/>
</dbReference>
<reference evidence="4 5" key="1">
    <citation type="submission" date="2017-05" db="EMBL/GenBank/DDBJ databases">
        <title>Whole genome sequence of Pseudomonas putida isolate 1312 commercialized as a biostimulant.</title>
        <authorList>
            <person name="Crovadore J."/>
            <person name="Blanc P."/>
            <person name="Chablais R."/>
            <person name="Cochard B."/>
            <person name="Grizard D."/>
            <person name="Lefort F."/>
        </authorList>
    </citation>
    <scope>NUCLEOTIDE SEQUENCE [LARGE SCALE GENOMIC DNA]</scope>
    <source>
        <strain evidence="4 5">1312</strain>
    </source>
</reference>
<dbReference type="InterPro" id="IPR003421">
    <property type="entry name" value="Opine_DH"/>
</dbReference>
<dbReference type="GO" id="GO:0008677">
    <property type="term" value="F:2-dehydropantoate 2-reductase activity"/>
    <property type="evidence" value="ECO:0007669"/>
    <property type="project" value="UniProtKB-EC"/>
</dbReference>
<evidence type="ECO:0000259" key="2">
    <source>
        <dbReference type="Pfam" id="PF02317"/>
    </source>
</evidence>
<evidence type="ECO:0000256" key="1">
    <source>
        <dbReference type="ARBA" id="ARBA00023002"/>
    </source>
</evidence>
<gene>
    <name evidence="4" type="ORF">B8W72_27715</name>
</gene>
<dbReference type="SUPFAM" id="SSF51735">
    <property type="entry name" value="NAD(P)-binding Rossmann-fold domains"/>
    <property type="match status" value="1"/>
</dbReference>
<dbReference type="Gene3D" id="3.40.50.720">
    <property type="entry name" value="NAD(P)-binding Rossmann-like Domain"/>
    <property type="match status" value="1"/>
</dbReference>
<keyword evidence="1" id="KW-0560">Oxidoreductase</keyword>
<protein>
    <submittedName>
        <fullName evidence="4">NAD/NADP octopine/nopaline dehydrogenase</fullName>
    </submittedName>
</protein>
<name>A0A1Y3KFA6_PSEPU</name>
<dbReference type="Pfam" id="PF02317">
    <property type="entry name" value="Octopine_DH"/>
    <property type="match status" value="1"/>
</dbReference>
<proteinExistence type="predicted"/>